<evidence type="ECO:0000256" key="1">
    <source>
        <dbReference type="SAM" id="Phobius"/>
    </source>
</evidence>
<evidence type="ECO:0000313" key="2">
    <source>
        <dbReference type="EMBL" id="OIQ71256.1"/>
    </source>
</evidence>
<keyword evidence="1" id="KW-0472">Membrane</keyword>
<dbReference type="EMBL" id="MLJW01003810">
    <property type="protein sequence ID" value="OIQ71256.1"/>
    <property type="molecule type" value="Genomic_DNA"/>
</dbReference>
<comment type="caution">
    <text evidence="2">The sequence shown here is derived from an EMBL/GenBank/DDBJ whole genome shotgun (WGS) entry which is preliminary data.</text>
</comment>
<name>A0A1J5PKC4_9ZZZZ</name>
<proteinExistence type="predicted"/>
<keyword evidence="1" id="KW-1133">Transmembrane helix</keyword>
<gene>
    <name evidence="2" type="ORF">GALL_471290</name>
</gene>
<accession>A0A1J5PKC4</accession>
<sequence>MLKFNFYRITAMAACLAGGLLELIALNTRCWRERSQRQ</sequence>
<reference evidence="2" key="1">
    <citation type="submission" date="2016-10" db="EMBL/GenBank/DDBJ databases">
        <title>Sequence of Gallionella enrichment culture.</title>
        <authorList>
            <person name="Poehlein A."/>
            <person name="Muehling M."/>
            <person name="Daniel R."/>
        </authorList>
    </citation>
    <scope>NUCLEOTIDE SEQUENCE</scope>
</reference>
<dbReference type="AlphaFoldDB" id="A0A1J5PKC4"/>
<organism evidence="2">
    <name type="scientific">mine drainage metagenome</name>
    <dbReference type="NCBI Taxonomy" id="410659"/>
    <lineage>
        <taxon>unclassified sequences</taxon>
        <taxon>metagenomes</taxon>
        <taxon>ecological metagenomes</taxon>
    </lineage>
</organism>
<keyword evidence="1" id="KW-0812">Transmembrane</keyword>
<feature type="transmembrane region" description="Helical" evidence="1">
    <location>
        <begin position="6"/>
        <end position="26"/>
    </location>
</feature>
<protein>
    <submittedName>
        <fullName evidence="2">Uncharacterized protein</fullName>
    </submittedName>
</protein>